<organism evidence="2 3">
    <name type="scientific">Nocardioides pinisoli</name>
    <dbReference type="NCBI Taxonomy" id="2950279"/>
    <lineage>
        <taxon>Bacteria</taxon>
        <taxon>Bacillati</taxon>
        <taxon>Actinomycetota</taxon>
        <taxon>Actinomycetes</taxon>
        <taxon>Propionibacteriales</taxon>
        <taxon>Nocardioidaceae</taxon>
        <taxon>Nocardioides</taxon>
    </lineage>
</organism>
<evidence type="ECO:0000259" key="1">
    <source>
        <dbReference type="PROSITE" id="PS51186"/>
    </source>
</evidence>
<dbReference type="RefSeq" id="WP_254181478.1">
    <property type="nucleotide sequence ID" value="NZ_JANARS010000004.1"/>
</dbReference>
<dbReference type="PROSITE" id="PS51186">
    <property type="entry name" value="GNAT"/>
    <property type="match status" value="1"/>
</dbReference>
<dbReference type="SUPFAM" id="SSF55729">
    <property type="entry name" value="Acyl-CoA N-acyltransferases (Nat)"/>
    <property type="match status" value="1"/>
</dbReference>
<dbReference type="Proteomes" id="UP001204524">
    <property type="component" value="Unassembled WGS sequence"/>
</dbReference>
<feature type="domain" description="N-acetyltransferase" evidence="1">
    <location>
        <begin position="11"/>
        <end position="163"/>
    </location>
</feature>
<gene>
    <name evidence="2" type="ORF">NCI01_10775</name>
</gene>
<sequence length="194" mass="20271">MPARLRDGATVHLRPLAPGEVDVVEQVFTGMSARSRQQRYLVPMPRLPGGARRSLAATDSDRHVAWVALLDGRPVGLCRFVRTAHDRAEVAFEVVDAQQGRGIASTLVDAVAAVADAVGVRWLEASVAHGNHASVAVLAGLGLELRPDDGLLVGTGLLRLPAVPRVDRVAVLELAGQLVAGPTSRSTAAATSSS</sequence>
<dbReference type="InterPro" id="IPR016181">
    <property type="entry name" value="Acyl_CoA_acyltransferase"/>
</dbReference>
<dbReference type="Pfam" id="PF13302">
    <property type="entry name" value="Acetyltransf_3"/>
    <property type="match status" value="1"/>
</dbReference>
<dbReference type="InterPro" id="IPR000182">
    <property type="entry name" value="GNAT_dom"/>
</dbReference>
<reference evidence="2 3" key="1">
    <citation type="submission" date="2022-06" db="EMBL/GenBank/DDBJ databases">
        <authorList>
            <person name="So Y."/>
        </authorList>
    </citation>
    <scope>NUCLEOTIDE SEQUENCE [LARGE SCALE GENOMIC DNA]</scope>
    <source>
        <strain evidence="2 3">STR3</strain>
    </source>
</reference>
<evidence type="ECO:0000313" key="3">
    <source>
        <dbReference type="Proteomes" id="UP001204524"/>
    </source>
</evidence>
<dbReference type="Gene3D" id="3.40.630.30">
    <property type="match status" value="1"/>
</dbReference>
<accession>A0ABT1KY18</accession>
<comment type="caution">
    <text evidence="2">The sequence shown here is derived from an EMBL/GenBank/DDBJ whole genome shotgun (WGS) entry which is preliminary data.</text>
</comment>
<name>A0ABT1KY18_9ACTN</name>
<protein>
    <submittedName>
        <fullName evidence="2">GNAT family N-acetyltransferase</fullName>
    </submittedName>
</protein>
<proteinExistence type="predicted"/>
<evidence type="ECO:0000313" key="2">
    <source>
        <dbReference type="EMBL" id="MCP3422279.1"/>
    </source>
</evidence>
<dbReference type="EMBL" id="JANARS010000004">
    <property type="protein sequence ID" value="MCP3422279.1"/>
    <property type="molecule type" value="Genomic_DNA"/>
</dbReference>
<keyword evidence="3" id="KW-1185">Reference proteome</keyword>